<sequence>MHDVIKGIVGSIVCGIFWYEESPWGLVMDDMRAEGRGEHVIQPSADGANGPLNADVEEALMLKPGCVTQRFLLSIFLSPGGELSVVVRSPTVFFRWFDAIQNHLPLPYQMNDFGKVMGRGPWLVVVIACKTRYTLVNDPDNHIQMAHVGYPEVLWSGCINGSRPDVYALCVPRVLGGKGPYSNQGSLPRGPDGRERRVKSGALSVAGEVHGVDGSLPHLSSTLKSFSNRWMVTPVNI</sequence>
<gene>
    <name evidence="1" type="ORF">VITISV_031953</name>
</gene>
<dbReference type="AlphaFoldDB" id="A5ASN1"/>
<organism evidence="1">
    <name type="scientific">Vitis vinifera</name>
    <name type="common">Grape</name>
    <dbReference type="NCBI Taxonomy" id="29760"/>
    <lineage>
        <taxon>Eukaryota</taxon>
        <taxon>Viridiplantae</taxon>
        <taxon>Streptophyta</taxon>
        <taxon>Embryophyta</taxon>
        <taxon>Tracheophyta</taxon>
        <taxon>Spermatophyta</taxon>
        <taxon>Magnoliopsida</taxon>
        <taxon>eudicotyledons</taxon>
        <taxon>Gunneridae</taxon>
        <taxon>Pentapetalae</taxon>
        <taxon>rosids</taxon>
        <taxon>Vitales</taxon>
        <taxon>Vitaceae</taxon>
        <taxon>Viteae</taxon>
        <taxon>Vitis</taxon>
    </lineage>
</organism>
<name>A5ASN1_VITVI</name>
<accession>A5ASN1</accession>
<proteinExistence type="predicted"/>
<protein>
    <submittedName>
        <fullName evidence="1">Uncharacterized protein</fullName>
    </submittedName>
</protein>
<dbReference type="EMBL" id="AM434008">
    <property type="protein sequence ID" value="CAN78252.1"/>
    <property type="molecule type" value="Genomic_DNA"/>
</dbReference>
<reference evidence="1" key="1">
    <citation type="journal article" date="2007" name="PLoS ONE">
        <title>The first genome sequence of an elite grapevine cultivar (Pinot noir Vitis vinifera L.): coping with a highly heterozygous genome.</title>
        <authorList>
            <person name="Velasco R."/>
            <person name="Zharkikh A."/>
            <person name="Troggio M."/>
            <person name="Cartwright D.A."/>
            <person name="Cestaro A."/>
            <person name="Pruss D."/>
            <person name="Pindo M."/>
            <person name="FitzGerald L.M."/>
            <person name="Vezzulli S."/>
            <person name="Reid J."/>
            <person name="Malacarne G."/>
            <person name="Iliev D."/>
            <person name="Coppola G."/>
            <person name="Wardell B."/>
            <person name="Micheletti D."/>
            <person name="Macalma T."/>
            <person name="Facci M."/>
            <person name="Mitchell J.T."/>
            <person name="Perazzolli M."/>
            <person name="Eldredge G."/>
            <person name="Gatto P."/>
            <person name="Oyzerski R."/>
            <person name="Moretto M."/>
            <person name="Gutin N."/>
            <person name="Stefanini M."/>
            <person name="Chen Y."/>
            <person name="Segala C."/>
            <person name="Davenport C."/>
            <person name="Dematte L."/>
            <person name="Mraz A."/>
            <person name="Battilana J."/>
            <person name="Stormo K."/>
            <person name="Costa F."/>
            <person name="Tao Q."/>
            <person name="Si-Ammour A."/>
            <person name="Harkins T."/>
            <person name="Lackey A."/>
            <person name="Perbost C."/>
            <person name="Taillon B."/>
            <person name="Stella A."/>
            <person name="Solovyev V."/>
            <person name="Fawcett J.A."/>
            <person name="Sterck L."/>
            <person name="Vandepoele K."/>
            <person name="Grando S.M."/>
            <person name="Toppo S."/>
            <person name="Moser C."/>
            <person name="Lanchbury J."/>
            <person name="Bogden R."/>
            <person name="Skolnick M."/>
            <person name="Sgaramella V."/>
            <person name="Bhatnagar S.K."/>
            <person name="Fontana P."/>
            <person name="Gutin A."/>
            <person name="Van de Peer Y."/>
            <person name="Salamini F."/>
            <person name="Viola R."/>
        </authorList>
    </citation>
    <scope>NUCLEOTIDE SEQUENCE</scope>
</reference>
<evidence type="ECO:0000313" key="1">
    <source>
        <dbReference type="EMBL" id="CAN78252.1"/>
    </source>
</evidence>